<evidence type="ECO:0000256" key="4">
    <source>
        <dbReference type="ARBA" id="ARBA00022692"/>
    </source>
</evidence>
<evidence type="ECO:0000256" key="5">
    <source>
        <dbReference type="ARBA" id="ARBA00022989"/>
    </source>
</evidence>
<name>A0A3D8INX7_9HELI</name>
<comment type="cofactor">
    <cofactor evidence="7">
        <name>Mg(2+)</name>
        <dbReference type="ChEBI" id="CHEBI:18420"/>
    </cofactor>
</comment>
<feature type="transmembrane region" description="Helical" evidence="8">
    <location>
        <begin position="48"/>
        <end position="65"/>
    </location>
</feature>
<feature type="transmembrane region" description="Helical" evidence="8">
    <location>
        <begin position="180"/>
        <end position="199"/>
    </location>
</feature>
<keyword evidence="4 8" id="KW-0812">Transmembrane</keyword>
<feature type="transmembrane region" description="Helical" evidence="8">
    <location>
        <begin position="314"/>
        <end position="334"/>
    </location>
</feature>
<keyword evidence="7" id="KW-0479">Metal-binding</keyword>
<comment type="caution">
    <text evidence="9">The sequence shown here is derived from an EMBL/GenBank/DDBJ whole genome shotgun (WGS) entry which is preliminary data.</text>
</comment>
<dbReference type="PANTHER" id="PTHR22926:SF3">
    <property type="entry name" value="UNDECAPRENYL-PHOSPHATE ALPHA-N-ACETYLGLUCOSAMINYL 1-PHOSPHATE TRANSFERASE"/>
    <property type="match status" value="1"/>
</dbReference>
<feature type="transmembrane region" description="Helical" evidence="8">
    <location>
        <begin position="124"/>
        <end position="143"/>
    </location>
</feature>
<dbReference type="GO" id="GO:0046872">
    <property type="term" value="F:metal ion binding"/>
    <property type="evidence" value="ECO:0007669"/>
    <property type="project" value="UniProtKB-KW"/>
</dbReference>
<feature type="transmembrane region" description="Helical" evidence="8">
    <location>
        <begin position="100"/>
        <end position="118"/>
    </location>
</feature>
<feature type="transmembrane region" description="Helical" evidence="8">
    <location>
        <begin position="71"/>
        <end position="88"/>
    </location>
</feature>
<dbReference type="OrthoDB" id="9783652at2"/>
<dbReference type="GO" id="GO:0009103">
    <property type="term" value="P:lipopolysaccharide biosynthetic process"/>
    <property type="evidence" value="ECO:0007669"/>
    <property type="project" value="TreeGrafter"/>
</dbReference>
<dbReference type="GO" id="GO:0044038">
    <property type="term" value="P:cell wall macromolecule biosynthetic process"/>
    <property type="evidence" value="ECO:0007669"/>
    <property type="project" value="TreeGrafter"/>
</dbReference>
<feature type="transmembrane region" description="Helical" evidence="8">
    <location>
        <begin position="211"/>
        <end position="227"/>
    </location>
</feature>
<keyword evidence="7" id="KW-0460">Magnesium</keyword>
<keyword evidence="6 8" id="KW-0472">Membrane</keyword>
<protein>
    <submittedName>
        <fullName evidence="9">Undecaprenyl/decaprenyl-phosphate alpha-N-acetylglucosaminyl 1-phosphate transferase</fullName>
    </submittedName>
</protein>
<accession>A0A3D8INX7</accession>
<comment type="subcellular location">
    <subcellularLocation>
        <location evidence="1">Cell membrane</location>
        <topology evidence="1">Multi-pass membrane protein</topology>
    </subcellularLocation>
</comment>
<evidence type="ECO:0000256" key="2">
    <source>
        <dbReference type="ARBA" id="ARBA00022475"/>
    </source>
</evidence>
<feature type="transmembrane region" description="Helical" evidence="8">
    <location>
        <begin position="291"/>
        <end position="308"/>
    </location>
</feature>
<keyword evidence="5 8" id="KW-1133">Transmembrane helix</keyword>
<evidence type="ECO:0000256" key="6">
    <source>
        <dbReference type="ARBA" id="ARBA00023136"/>
    </source>
</evidence>
<dbReference type="AlphaFoldDB" id="A0A3D8INX7"/>
<feature type="transmembrane region" description="Helical" evidence="8">
    <location>
        <begin position="233"/>
        <end position="254"/>
    </location>
</feature>
<keyword evidence="2" id="KW-1003">Cell membrane</keyword>
<evidence type="ECO:0000256" key="7">
    <source>
        <dbReference type="PIRSR" id="PIRSR600715-1"/>
    </source>
</evidence>
<organism evidence="9 10">
    <name type="scientific">Helicobacter equorum</name>
    <dbReference type="NCBI Taxonomy" id="361872"/>
    <lineage>
        <taxon>Bacteria</taxon>
        <taxon>Pseudomonadati</taxon>
        <taxon>Campylobacterota</taxon>
        <taxon>Epsilonproteobacteria</taxon>
        <taxon>Campylobacterales</taxon>
        <taxon>Helicobacteraceae</taxon>
        <taxon>Helicobacter</taxon>
    </lineage>
</organism>
<dbReference type="GO" id="GO:0016780">
    <property type="term" value="F:phosphotransferase activity, for other substituted phosphate groups"/>
    <property type="evidence" value="ECO:0007669"/>
    <property type="project" value="InterPro"/>
</dbReference>
<feature type="binding site" evidence="7">
    <location>
        <position position="208"/>
    </location>
    <ligand>
        <name>Mg(2+)</name>
        <dbReference type="ChEBI" id="CHEBI:18420"/>
    </ligand>
</feature>
<proteinExistence type="predicted"/>
<evidence type="ECO:0000256" key="8">
    <source>
        <dbReference type="SAM" id="Phobius"/>
    </source>
</evidence>
<evidence type="ECO:0000313" key="9">
    <source>
        <dbReference type="EMBL" id="RDU66949.1"/>
    </source>
</evidence>
<dbReference type="EMBL" id="NXLT01000004">
    <property type="protein sequence ID" value="RDU66949.1"/>
    <property type="molecule type" value="Genomic_DNA"/>
</dbReference>
<feature type="binding site" evidence="7">
    <location>
        <position position="148"/>
    </location>
    <ligand>
        <name>Mg(2+)</name>
        <dbReference type="ChEBI" id="CHEBI:18420"/>
    </ligand>
</feature>
<dbReference type="Pfam" id="PF00953">
    <property type="entry name" value="Glycos_transf_4"/>
    <property type="match status" value="1"/>
</dbReference>
<dbReference type="Proteomes" id="UP000256514">
    <property type="component" value="Unassembled WGS sequence"/>
</dbReference>
<keyword evidence="3 9" id="KW-0808">Transferase</keyword>
<dbReference type="CDD" id="cd06853">
    <property type="entry name" value="GT_WecA_like"/>
    <property type="match status" value="1"/>
</dbReference>
<dbReference type="GO" id="GO:0005886">
    <property type="term" value="C:plasma membrane"/>
    <property type="evidence" value="ECO:0007669"/>
    <property type="project" value="UniProtKB-SubCell"/>
</dbReference>
<keyword evidence="10" id="KW-1185">Reference proteome</keyword>
<evidence type="ECO:0000256" key="1">
    <source>
        <dbReference type="ARBA" id="ARBA00004651"/>
    </source>
</evidence>
<feature type="transmembrane region" description="Helical" evidence="8">
    <location>
        <begin position="6"/>
        <end position="27"/>
    </location>
</feature>
<feature type="transmembrane region" description="Helical" evidence="8">
    <location>
        <begin position="155"/>
        <end position="174"/>
    </location>
</feature>
<sequence length="339" mass="37305">MTSAFIGFLLSLCVCLGIVIVSARLHFFVDSATSNKPQRFHTDNTSRAGGLGIFIAFLCACAIFFGFDKPIMGLLFGSLIIFLSGLAEDFSSALSPKLRLLLQCFGAFLACYTMHTYISDLSLGFVLPYVAGMFFSIFALVGVTNATNIIDGFNGLASGVCILIFGAIAVVAYRVQDWDIFHLAILIIPAILGFFVLNFPHGKIFLGDGGAYFLGFLAGFLLIALTQNESNGVSAWFGLSLMIYPVWEVLFSIFRRKRQKAHAMQPDSLHLHTLIFTYLQRHHSTSANAKTSLIITLCVMPFMLISILCYQDTPILIAISICFIILYTLAYRLIKTSIT</sequence>
<dbReference type="GO" id="GO:0071555">
    <property type="term" value="P:cell wall organization"/>
    <property type="evidence" value="ECO:0007669"/>
    <property type="project" value="TreeGrafter"/>
</dbReference>
<gene>
    <name evidence="9" type="ORF">CQA54_05550</name>
</gene>
<dbReference type="InterPro" id="IPR000715">
    <property type="entry name" value="Glycosyl_transferase_4"/>
</dbReference>
<evidence type="ECO:0000256" key="3">
    <source>
        <dbReference type="ARBA" id="ARBA00022679"/>
    </source>
</evidence>
<dbReference type="PANTHER" id="PTHR22926">
    <property type="entry name" value="PHOSPHO-N-ACETYLMURAMOYL-PENTAPEPTIDE-TRANSFERASE"/>
    <property type="match status" value="1"/>
</dbReference>
<evidence type="ECO:0000313" key="10">
    <source>
        <dbReference type="Proteomes" id="UP000256514"/>
    </source>
</evidence>
<reference evidence="9 10" key="1">
    <citation type="submission" date="2018-04" db="EMBL/GenBank/DDBJ databases">
        <title>Novel Campyloabacter and Helicobacter Species and Strains.</title>
        <authorList>
            <person name="Mannion A.J."/>
            <person name="Shen Z."/>
            <person name="Fox J.G."/>
        </authorList>
    </citation>
    <scope>NUCLEOTIDE SEQUENCE [LARGE SCALE GENOMIC DNA]</scope>
    <source>
        <strain evidence="9 10">MIT 12-6600</strain>
    </source>
</reference>